<evidence type="ECO:0000313" key="1">
    <source>
        <dbReference type="EMBL" id="JAH90651.1"/>
    </source>
</evidence>
<reference evidence="1" key="1">
    <citation type="submission" date="2014-11" db="EMBL/GenBank/DDBJ databases">
        <authorList>
            <person name="Amaro Gonzalez C."/>
        </authorList>
    </citation>
    <scope>NUCLEOTIDE SEQUENCE</scope>
</reference>
<reference evidence="1" key="2">
    <citation type="journal article" date="2015" name="Fish Shellfish Immunol.">
        <title>Early steps in the European eel (Anguilla anguilla)-Vibrio vulnificus interaction in the gills: Role of the RtxA13 toxin.</title>
        <authorList>
            <person name="Callol A."/>
            <person name="Pajuelo D."/>
            <person name="Ebbesson L."/>
            <person name="Teles M."/>
            <person name="MacKenzie S."/>
            <person name="Amaro C."/>
        </authorList>
    </citation>
    <scope>NUCLEOTIDE SEQUENCE</scope>
</reference>
<name>A0A0E9WK23_ANGAN</name>
<accession>A0A0E9WK23</accession>
<dbReference type="EMBL" id="GBXM01017926">
    <property type="protein sequence ID" value="JAH90651.1"/>
    <property type="molecule type" value="Transcribed_RNA"/>
</dbReference>
<proteinExistence type="predicted"/>
<organism evidence="1">
    <name type="scientific">Anguilla anguilla</name>
    <name type="common">European freshwater eel</name>
    <name type="synonym">Muraena anguilla</name>
    <dbReference type="NCBI Taxonomy" id="7936"/>
    <lineage>
        <taxon>Eukaryota</taxon>
        <taxon>Metazoa</taxon>
        <taxon>Chordata</taxon>
        <taxon>Craniata</taxon>
        <taxon>Vertebrata</taxon>
        <taxon>Euteleostomi</taxon>
        <taxon>Actinopterygii</taxon>
        <taxon>Neopterygii</taxon>
        <taxon>Teleostei</taxon>
        <taxon>Anguilliformes</taxon>
        <taxon>Anguillidae</taxon>
        <taxon>Anguilla</taxon>
    </lineage>
</organism>
<dbReference type="AlphaFoldDB" id="A0A0E9WK23"/>
<sequence length="51" mass="6062">MTILYAKNWEFPPVFYTNSFLEKGGKKLLKSDYFSKTCYFIHTLPHAMLKL</sequence>
<protein>
    <submittedName>
        <fullName evidence="1">Uncharacterized protein</fullName>
    </submittedName>
</protein>